<reference evidence="1" key="1">
    <citation type="submission" date="2022-04" db="EMBL/GenBank/DDBJ databases">
        <title>Roseomonas acroporae sp. nov., isolated from coral Acropora digitifera.</title>
        <authorList>
            <person name="Sun H."/>
        </authorList>
    </citation>
    <scope>NUCLEOTIDE SEQUENCE</scope>
    <source>
        <strain evidence="1">NAR14</strain>
    </source>
</reference>
<protein>
    <submittedName>
        <fullName evidence="1">Substrate-binding domain-containing protein</fullName>
    </submittedName>
</protein>
<dbReference type="PANTHER" id="PTHR30632:SF11">
    <property type="entry name" value="BLR4797 PROTEIN"/>
    <property type="match status" value="1"/>
</dbReference>
<proteinExistence type="predicted"/>
<comment type="caution">
    <text evidence="1">The sequence shown here is derived from an EMBL/GenBank/DDBJ whole genome shotgun (WGS) entry which is preliminary data.</text>
</comment>
<evidence type="ECO:0000313" key="2">
    <source>
        <dbReference type="Proteomes" id="UP001139516"/>
    </source>
</evidence>
<dbReference type="Pfam" id="PF13531">
    <property type="entry name" value="SBP_bac_11"/>
    <property type="match status" value="1"/>
</dbReference>
<evidence type="ECO:0000313" key="1">
    <source>
        <dbReference type="EMBL" id="MCK8786233.1"/>
    </source>
</evidence>
<dbReference type="RefSeq" id="WP_248668349.1">
    <property type="nucleotide sequence ID" value="NZ_JALPRX010000078.1"/>
</dbReference>
<accession>A0A9X1YB73</accession>
<dbReference type="InterPro" id="IPR050682">
    <property type="entry name" value="ModA/WtpA"/>
</dbReference>
<dbReference type="Gene3D" id="3.40.190.10">
    <property type="entry name" value="Periplasmic binding protein-like II"/>
    <property type="match status" value="2"/>
</dbReference>
<keyword evidence="2" id="KW-1185">Reference proteome</keyword>
<dbReference type="SUPFAM" id="SSF53850">
    <property type="entry name" value="Periplasmic binding protein-like II"/>
    <property type="match status" value="1"/>
</dbReference>
<name>A0A9X1YB73_9PROT</name>
<dbReference type="AlphaFoldDB" id="A0A9X1YB73"/>
<dbReference type="GO" id="GO:0030973">
    <property type="term" value="F:molybdate ion binding"/>
    <property type="evidence" value="ECO:0007669"/>
    <property type="project" value="TreeGrafter"/>
</dbReference>
<gene>
    <name evidence="1" type="ORF">M0638_17795</name>
</gene>
<sequence length="239" mass="24273">MDGNGPVLTLMCALVVRGAFDQAILPAFEAATGCRFAIDWSPTAVVMERIAAGARPDLVLVTDEAAARLAAQGLVDPADRRDVVVSRIGLAVRAGAPHPDIATPEACIRALLAARSVAYSRTGASGIHFAAVIRQLGIAEAIDARATVIPAGFTAERLASGEADLAVQQVSELRAVPGVEIVGPLPPPLGKAATFAAAIMRAAADRALAGRFLAALQGPEAEAAYRASGLDPVGGRAAG</sequence>
<dbReference type="PANTHER" id="PTHR30632">
    <property type="entry name" value="MOLYBDATE-BINDING PERIPLASMIC PROTEIN"/>
    <property type="match status" value="1"/>
</dbReference>
<dbReference type="Proteomes" id="UP001139516">
    <property type="component" value="Unassembled WGS sequence"/>
</dbReference>
<dbReference type="EMBL" id="JALPRX010000078">
    <property type="protein sequence ID" value="MCK8786233.1"/>
    <property type="molecule type" value="Genomic_DNA"/>
</dbReference>
<dbReference type="GO" id="GO:0015689">
    <property type="term" value="P:molybdate ion transport"/>
    <property type="evidence" value="ECO:0007669"/>
    <property type="project" value="TreeGrafter"/>
</dbReference>
<organism evidence="1 2">
    <name type="scientific">Roseomonas acroporae</name>
    <dbReference type="NCBI Taxonomy" id="2937791"/>
    <lineage>
        <taxon>Bacteria</taxon>
        <taxon>Pseudomonadati</taxon>
        <taxon>Pseudomonadota</taxon>
        <taxon>Alphaproteobacteria</taxon>
        <taxon>Acetobacterales</taxon>
        <taxon>Roseomonadaceae</taxon>
        <taxon>Roseomonas</taxon>
    </lineage>
</organism>